<dbReference type="InterPro" id="IPR005467">
    <property type="entry name" value="His_kinase_dom"/>
</dbReference>
<dbReference type="SUPFAM" id="SSF47384">
    <property type="entry name" value="Homodimeric domain of signal transducing histidine kinase"/>
    <property type="match status" value="1"/>
</dbReference>
<keyword evidence="7" id="KW-1133">Transmembrane helix</keyword>
<dbReference type="SUPFAM" id="SSF55874">
    <property type="entry name" value="ATPase domain of HSP90 chaperone/DNA topoisomerase II/histidine kinase"/>
    <property type="match status" value="1"/>
</dbReference>
<feature type="domain" description="Histidine kinase" evidence="8">
    <location>
        <begin position="191"/>
        <end position="404"/>
    </location>
</feature>
<keyword evidence="6" id="KW-0902">Two-component regulatory system</keyword>
<evidence type="ECO:0000256" key="7">
    <source>
        <dbReference type="SAM" id="Phobius"/>
    </source>
</evidence>
<evidence type="ECO:0000256" key="6">
    <source>
        <dbReference type="ARBA" id="ARBA00023012"/>
    </source>
</evidence>
<dbReference type="PROSITE" id="PS50109">
    <property type="entry name" value="HIS_KIN"/>
    <property type="match status" value="1"/>
</dbReference>
<dbReference type="CDD" id="cd00082">
    <property type="entry name" value="HisKA"/>
    <property type="match status" value="1"/>
</dbReference>
<dbReference type="EC" id="2.7.13.3" evidence="2"/>
<dbReference type="SMART" id="SM00387">
    <property type="entry name" value="HATPase_c"/>
    <property type="match status" value="1"/>
</dbReference>
<evidence type="ECO:0000256" key="1">
    <source>
        <dbReference type="ARBA" id="ARBA00000085"/>
    </source>
</evidence>
<comment type="catalytic activity">
    <reaction evidence="1">
        <text>ATP + protein L-histidine = ADP + protein N-phospho-L-histidine.</text>
        <dbReference type="EC" id="2.7.13.3"/>
    </reaction>
</comment>
<feature type="transmembrane region" description="Helical" evidence="7">
    <location>
        <begin position="112"/>
        <end position="133"/>
    </location>
</feature>
<evidence type="ECO:0000259" key="8">
    <source>
        <dbReference type="PROSITE" id="PS50109"/>
    </source>
</evidence>
<keyword evidence="4" id="KW-0808">Transferase</keyword>
<protein>
    <recommendedName>
        <fullName evidence="2">histidine kinase</fullName>
        <ecNumber evidence="2">2.7.13.3</ecNumber>
    </recommendedName>
</protein>
<name>E9SBV2_RUMAL</name>
<evidence type="ECO:0000256" key="4">
    <source>
        <dbReference type="ARBA" id="ARBA00022679"/>
    </source>
</evidence>
<dbReference type="EMBL" id="ADKM02000075">
    <property type="protein sequence ID" value="EGC03114.1"/>
    <property type="molecule type" value="Genomic_DNA"/>
</dbReference>
<dbReference type="InterPro" id="IPR036890">
    <property type="entry name" value="HATPase_C_sf"/>
</dbReference>
<reference evidence="9 10" key="1">
    <citation type="submission" date="2011-02" db="EMBL/GenBank/DDBJ databases">
        <authorList>
            <person name="Nelson K.E."/>
            <person name="Sutton G."/>
            <person name="Torralba M."/>
            <person name="Durkin S."/>
            <person name="Harkins D."/>
            <person name="Montgomery R."/>
            <person name="Ziemer C."/>
            <person name="Klaassens E."/>
            <person name="Ocuiv P."/>
            <person name="Morrison M."/>
        </authorList>
    </citation>
    <scope>NUCLEOTIDE SEQUENCE [LARGE SCALE GENOMIC DNA]</scope>
    <source>
        <strain evidence="9 10">8</strain>
    </source>
</reference>
<dbReference type="GO" id="GO:0000155">
    <property type="term" value="F:phosphorelay sensor kinase activity"/>
    <property type="evidence" value="ECO:0007669"/>
    <property type="project" value="InterPro"/>
</dbReference>
<keyword evidence="7" id="KW-0472">Membrane</keyword>
<dbReference type="Gene3D" id="1.10.287.130">
    <property type="match status" value="1"/>
</dbReference>
<keyword evidence="7" id="KW-0812">Transmembrane</keyword>
<dbReference type="InterPro" id="IPR050736">
    <property type="entry name" value="Sensor_HK_Regulatory"/>
</dbReference>
<keyword evidence="3" id="KW-0597">Phosphoprotein</keyword>
<evidence type="ECO:0000313" key="9">
    <source>
        <dbReference type="EMBL" id="EGC03114.1"/>
    </source>
</evidence>
<organism evidence="9 10">
    <name type="scientific">Ruminococcus albus 8</name>
    <dbReference type="NCBI Taxonomy" id="246199"/>
    <lineage>
        <taxon>Bacteria</taxon>
        <taxon>Bacillati</taxon>
        <taxon>Bacillota</taxon>
        <taxon>Clostridia</taxon>
        <taxon>Eubacteriales</taxon>
        <taxon>Oscillospiraceae</taxon>
        <taxon>Ruminococcus</taxon>
    </lineage>
</organism>
<keyword evidence="5 9" id="KW-0418">Kinase</keyword>
<feature type="transmembrane region" description="Helical" evidence="7">
    <location>
        <begin position="15"/>
        <end position="34"/>
    </location>
</feature>
<dbReference type="OrthoDB" id="9773956at2"/>
<evidence type="ECO:0000256" key="3">
    <source>
        <dbReference type="ARBA" id="ARBA00022553"/>
    </source>
</evidence>
<dbReference type="PANTHER" id="PTHR43711:SF1">
    <property type="entry name" value="HISTIDINE KINASE 1"/>
    <property type="match status" value="1"/>
</dbReference>
<dbReference type="RefSeq" id="WP_002849202.1">
    <property type="nucleotide sequence ID" value="NZ_ADKM02000075.1"/>
</dbReference>
<dbReference type="STRING" id="246199.CUS_6767"/>
<dbReference type="InterPro" id="IPR036097">
    <property type="entry name" value="HisK_dim/P_sf"/>
</dbReference>
<accession>E9SBV2</accession>
<gene>
    <name evidence="9" type="ORF">CUS_6767</name>
</gene>
<dbReference type="InterPro" id="IPR003661">
    <property type="entry name" value="HisK_dim/P_dom"/>
</dbReference>
<dbReference type="eggNOG" id="COG2205">
    <property type="taxonomic scope" value="Bacteria"/>
</dbReference>
<dbReference type="Gene3D" id="3.30.565.10">
    <property type="entry name" value="Histidine kinase-like ATPase, C-terminal domain"/>
    <property type="match status" value="1"/>
</dbReference>
<sequence>MGRAVVTLSNRTARVFLWLGILMTVISLVGSYLLHEYSGRKAAEAEVSYRLSLAGQLYDMGMSEDKIAELVSSPADESYTARGEEILAGYGYFSGMTVGGEYVIYSHLANDILSALLTAVCFFAGFCCIHTVFIDIRRLTAQLEHEEKIVFSDEHDIGLLGEAILSLRQKSEHLLKQLGDEKQYLADYLDDFSHQIKTPCTGLKLNNEILLSAPMPFEEQKDYLMRDKKCIDRISRLVSASLKLARLEAGAVEYHFEENDISEIAADAVAQLTAIAAENNAEMINEVKRGTRLYCDRLWLCEAVTNLIKNAAEHSNGGHVRIYSDCDPMTVRIFIEDNGCGISEEELPNVFRRFWSKSGAVNSNSVGIGMSVAKKIVEDMGGRLYIESELNKGTKIKLEFLRTVTLL</sequence>
<evidence type="ECO:0000256" key="5">
    <source>
        <dbReference type="ARBA" id="ARBA00022777"/>
    </source>
</evidence>
<dbReference type="PANTHER" id="PTHR43711">
    <property type="entry name" value="TWO-COMPONENT HISTIDINE KINASE"/>
    <property type="match status" value="1"/>
</dbReference>
<dbReference type="PRINTS" id="PR00344">
    <property type="entry name" value="BCTRLSENSOR"/>
</dbReference>
<dbReference type="Pfam" id="PF02518">
    <property type="entry name" value="HATPase_c"/>
    <property type="match status" value="1"/>
</dbReference>
<dbReference type="InterPro" id="IPR003594">
    <property type="entry name" value="HATPase_dom"/>
</dbReference>
<evidence type="ECO:0000313" key="10">
    <source>
        <dbReference type="Proteomes" id="UP000004259"/>
    </source>
</evidence>
<keyword evidence="10" id="KW-1185">Reference proteome</keyword>
<proteinExistence type="predicted"/>
<dbReference type="AlphaFoldDB" id="E9SBV2"/>
<evidence type="ECO:0000256" key="2">
    <source>
        <dbReference type="ARBA" id="ARBA00012438"/>
    </source>
</evidence>
<dbReference type="SMART" id="SM00388">
    <property type="entry name" value="HisKA"/>
    <property type="match status" value="1"/>
</dbReference>
<comment type="caution">
    <text evidence="9">The sequence shown here is derived from an EMBL/GenBank/DDBJ whole genome shotgun (WGS) entry which is preliminary data.</text>
</comment>
<dbReference type="InterPro" id="IPR004358">
    <property type="entry name" value="Sig_transdc_His_kin-like_C"/>
</dbReference>
<dbReference type="Proteomes" id="UP000004259">
    <property type="component" value="Unassembled WGS sequence"/>
</dbReference>
<dbReference type="Pfam" id="PF00512">
    <property type="entry name" value="HisKA"/>
    <property type="match status" value="1"/>
</dbReference>